<accession>A0A4V1Q2B7</accession>
<protein>
    <submittedName>
        <fullName evidence="2">Uncharacterized protein</fullName>
    </submittedName>
</protein>
<evidence type="ECO:0000313" key="3">
    <source>
        <dbReference type="Proteomes" id="UP000290288"/>
    </source>
</evidence>
<comment type="caution">
    <text evidence="2">The sequence shown here is derived from an EMBL/GenBank/DDBJ whole genome shotgun (WGS) entry which is preliminary data.</text>
</comment>
<dbReference type="AlphaFoldDB" id="A0A4V1Q2B7"/>
<dbReference type="Proteomes" id="UP000290288">
    <property type="component" value="Unassembled WGS sequence"/>
</dbReference>
<evidence type="ECO:0000313" key="2">
    <source>
        <dbReference type="EMBL" id="RXW14528.1"/>
    </source>
</evidence>
<sequence>MMLLQTLTAFLTLLIAVAGAPPTLRAINRYDGETTGRHIVILKPGLVKASLIEQISQRHTAEPLG</sequence>
<keyword evidence="1" id="KW-0732">Signal</keyword>
<proteinExistence type="predicted"/>
<evidence type="ECO:0000256" key="1">
    <source>
        <dbReference type="SAM" id="SignalP"/>
    </source>
</evidence>
<gene>
    <name evidence="2" type="ORF">EST38_g11330</name>
</gene>
<name>A0A4V1Q2B7_9AGAR</name>
<dbReference type="EMBL" id="SDEE01000688">
    <property type="protein sequence ID" value="RXW14528.1"/>
    <property type="molecule type" value="Genomic_DNA"/>
</dbReference>
<reference evidence="2 3" key="1">
    <citation type="submission" date="2019-01" db="EMBL/GenBank/DDBJ databases">
        <title>Draft genome sequence of Psathyrella aberdarensis IHI B618.</title>
        <authorList>
            <person name="Buettner E."/>
            <person name="Kellner H."/>
        </authorList>
    </citation>
    <scope>NUCLEOTIDE SEQUENCE [LARGE SCALE GENOMIC DNA]</scope>
    <source>
        <strain evidence="2 3">IHI B618</strain>
    </source>
</reference>
<feature type="signal peptide" evidence="1">
    <location>
        <begin position="1"/>
        <end position="19"/>
    </location>
</feature>
<feature type="chain" id="PRO_5021021267" evidence="1">
    <location>
        <begin position="20"/>
        <end position="65"/>
    </location>
</feature>
<keyword evidence="3" id="KW-1185">Reference proteome</keyword>
<organism evidence="2 3">
    <name type="scientific">Candolleomyces aberdarensis</name>
    <dbReference type="NCBI Taxonomy" id="2316362"/>
    <lineage>
        <taxon>Eukaryota</taxon>
        <taxon>Fungi</taxon>
        <taxon>Dikarya</taxon>
        <taxon>Basidiomycota</taxon>
        <taxon>Agaricomycotina</taxon>
        <taxon>Agaricomycetes</taxon>
        <taxon>Agaricomycetidae</taxon>
        <taxon>Agaricales</taxon>
        <taxon>Agaricineae</taxon>
        <taxon>Psathyrellaceae</taxon>
        <taxon>Candolleomyces</taxon>
    </lineage>
</organism>